<dbReference type="STRING" id="5217.A0A4Q1BSE1"/>
<keyword evidence="3" id="KW-1185">Reference proteome</keyword>
<proteinExistence type="predicted"/>
<dbReference type="VEuPathDB" id="FungiDB:TREMEDRAFT_67600"/>
<feature type="region of interest" description="Disordered" evidence="1">
    <location>
        <begin position="152"/>
        <end position="257"/>
    </location>
</feature>
<name>A0A4Q1BSE1_TREME</name>
<gene>
    <name evidence="2" type="ORF">M231_01793</name>
</gene>
<protein>
    <submittedName>
        <fullName evidence="2">Uncharacterized protein</fullName>
    </submittedName>
</protein>
<feature type="region of interest" description="Disordered" evidence="1">
    <location>
        <begin position="288"/>
        <end position="375"/>
    </location>
</feature>
<evidence type="ECO:0000313" key="2">
    <source>
        <dbReference type="EMBL" id="RXK40945.1"/>
    </source>
</evidence>
<dbReference type="EMBL" id="SDIL01000013">
    <property type="protein sequence ID" value="RXK40945.1"/>
    <property type="molecule type" value="Genomic_DNA"/>
</dbReference>
<feature type="compositionally biased region" description="Low complexity" evidence="1">
    <location>
        <begin position="325"/>
        <end position="356"/>
    </location>
</feature>
<feature type="compositionally biased region" description="Low complexity" evidence="1">
    <location>
        <begin position="289"/>
        <end position="301"/>
    </location>
</feature>
<dbReference type="Proteomes" id="UP000289152">
    <property type="component" value="Unassembled WGS sequence"/>
</dbReference>
<dbReference type="OrthoDB" id="2162449at2759"/>
<feature type="compositionally biased region" description="Low complexity" evidence="1">
    <location>
        <begin position="198"/>
        <end position="209"/>
    </location>
</feature>
<sequence>MDQLSLQDFTLETPLSAQVDIMPNIVSFGSPSQSDDAIEEVLDEGDKTFASLTSSDIKYDPILSSLARAQKVVDSPNTSTRQNVFKAKPAPKFSSDVGPRMTKSAALRQGLDWEALDKKHEKERKEVGFENTPGHKRAGLGLMVKSLATPSLTPRQTKASQLRAGGDVTQSAKKDREAIAAANKARDGEERQMRRKSIALPSSLSAPSIVPRTNKAAALRTGQPSMSSPARRPQFPLSPTGAANVIPGSNNASPAVGQKMRRGSLTGLSSLGTPTIMPRMNKAALLRAPVSSSTVPTVTSSPNPPVRPTHKKTSTLASIPTMATPPASSGKKVSPPSASAASSIGSSRPRPMSMGPGPRPTKASLLRAGLGAKVA</sequence>
<dbReference type="InParanoid" id="A0A4Q1BSE1"/>
<organism evidence="2 3">
    <name type="scientific">Tremella mesenterica</name>
    <name type="common">Jelly fungus</name>
    <dbReference type="NCBI Taxonomy" id="5217"/>
    <lineage>
        <taxon>Eukaryota</taxon>
        <taxon>Fungi</taxon>
        <taxon>Dikarya</taxon>
        <taxon>Basidiomycota</taxon>
        <taxon>Agaricomycotina</taxon>
        <taxon>Tremellomycetes</taxon>
        <taxon>Tremellales</taxon>
        <taxon>Tremellaceae</taxon>
        <taxon>Tremella</taxon>
    </lineage>
</organism>
<accession>A0A4Q1BSE1</accession>
<reference evidence="2 3" key="1">
    <citation type="submission" date="2016-06" db="EMBL/GenBank/DDBJ databases">
        <title>Evolution of pathogenesis and genome organization in the Tremellales.</title>
        <authorList>
            <person name="Cuomo C."/>
            <person name="Litvintseva A."/>
            <person name="Heitman J."/>
            <person name="Chen Y."/>
            <person name="Sun S."/>
            <person name="Springer D."/>
            <person name="Dromer F."/>
            <person name="Young S."/>
            <person name="Zeng Q."/>
            <person name="Chapman S."/>
            <person name="Gujja S."/>
            <person name="Saif S."/>
            <person name="Birren B."/>
        </authorList>
    </citation>
    <scope>NUCLEOTIDE SEQUENCE [LARGE SCALE GENOMIC DNA]</scope>
    <source>
        <strain evidence="2 3">ATCC 28783</strain>
    </source>
</reference>
<comment type="caution">
    <text evidence="2">The sequence shown here is derived from an EMBL/GenBank/DDBJ whole genome shotgun (WGS) entry which is preliminary data.</text>
</comment>
<feature type="compositionally biased region" description="Basic and acidic residues" evidence="1">
    <location>
        <begin position="172"/>
        <end position="192"/>
    </location>
</feature>
<evidence type="ECO:0000256" key="1">
    <source>
        <dbReference type="SAM" id="MobiDB-lite"/>
    </source>
</evidence>
<evidence type="ECO:0000313" key="3">
    <source>
        <dbReference type="Proteomes" id="UP000289152"/>
    </source>
</evidence>
<dbReference type="AlphaFoldDB" id="A0A4Q1BSE1"/>